<feature type="signal peptide" evidence="1">
    <location>
        <begin position="1"/>
        <end position="22"/>
    </location>
</feature>
<dbReference type="AlphaFoldDB" id="A0A5N7C9R7"/>
<evidence type="ECO:0000313" key="4">
    <source>
        <dbReference type="Proteomes" id="UP000541154"/>
    </source>
</evidence>
<sequence length="140" mass="15569">MYFHWYTLLPLLLSLPTALATAQDTASTLDTLKPRNWDLRLLKPGCKPNNSNIDISVYHSSGVSERACDDLTAVNSLNLSIVDTVSWKSPSEPSFDLCMYKTGDCDSEGFMGQIRGGWAVCVKYEGWKGWRAVPKGEECD</sequence>
<evidence type="ECO:0000256" key="1">
    <source>
        <dbReference type="SAM" id="SignalP"/>
    </source>
</evidence>
<dbReference type="OMA" id="CYLYNGF"/>
<dbReference type="EMBL" id="SPNV01000204">
    <property type="protein sequence ID" value="KAF5858473.1"/>
    <property type="molecule type" value="Genomic_DNA"/>
</dbReference>
<accession>A0A8H5ZWZ8</accession>
<organism evidence="2">
    <name type="scientific">Petromyces alliaceus</name>
    <name type="common">Aspergillus alliaceus</name>
    <dbReference type="NCBI Taxonomy" id="209559"/>
    <lineage>
        <taxon>Eukaryota</taxon>
        <taxon>Fungi</taxon>
        <taxon>Dikarya</taxon>
        <taxon>Ascomycota</taxon>
        <taxon>Pezizomycotina</taxon>
        <taxon>Eurotiomycetes</taxon>
        <taxon>Eurotiomycetidae</taxon>
        <taxon>Eurotiales</taxon>
        <taxon>Aspergillaceae</taxon>
        <taxon>Aspergillus</taxon>
        <taxon>Aspergillus subgen. Circumdati</taxon>
    </lineage>
</organism>
<name>A0A5N7C9R7_PETAA</name>
<protein>
    <submittedName>
        <fullName evidence="2">Uncharacterized protein</fullName>
    </submittedName>
</protein>
<accession>A0A5N7C9R7</accession>
<reference evidence="2" key="2">
    <citation type="submission" date="2019-04" db="EMBL/GenBank/DDBJ databases">
        <title>Friends and foes A comparative genomics studyof 23 Aspergillus species from section Flavi.</title>
        <authorList>
            <consortium name="DOE Joint Genome Institute"/>
            <person name="Kjaerbolling I."/>
            <person name="Vesth T."/>
            <person name="Frisvad J.C."/>
            <person name="Nybo J.L."/>
            <person name="Theobald S."/>
            <person name="Kildgaard S."/>
            <person name="Isbrandt T."/>
            <person name="Kuo A."/>
            <person name="Sato A."/>
            <person name="Lyhne E.K."/>
            <person name="Kogle M.E."/>
            <person name="Wiebenga A."/>
            <person name="Kun R.S."/>
            <person name="Lubbers R.J."/>
            <person name="Makela M.R."/>
            <person name="Barry K."/>
            <person name="Chovatia M."/>
            <person name="Clum A."/>
            <person name="Daum C."/>
            <person name="Haridas S."/>
            <person name="He G."/>
            <person name="LaButti K."/>
            <person name="Lipzen A."/>
            <person name="Mondo S."/>
            <person name="Riley R."/>
            <person name="Salamov A."/>
            <person name="Simmons B.A."/>
            <person name="Magnuson J.K."/>
            <person name="Henrissat B."/>
            <person name="Mortensen U.H."/>
            <person name="Larsen T.O."/>
            <person name="Devries R.P."/>
            <person name="Grigoriev I.V."/>
            <person name="Machida M."/>
            <person name="Baker S.E."/>
            <person name="Andersen M.R."/>
        </authorList>
    </citation>
    <scope>NUCLEOTIDE SEQUENCE [LARGE SCALE GENOMIC DNA]</scope>
    <source>
        <strain evidence="2">IBT 14317</strain>
    </source>
</reference>
<gene>
    <name evidence="2" type="ORF">BDV23DRAFT_154076</name>
    <name evidence="3" type="ORF">ETB97_004358</name>
</gene>
<dbReference type="EMBL" id="ML735250">
    <property type="protein sequence ID" value="KAE8390874.1"/>
    <property type="molecule type" value="Genomic_DNA"/>
</dbReference>
<proteinExistence type="predicted"/>
<dbReference type="Proteomes" id="UP000541154">
    <property type="component" value="Unassembled WGS sequence"/>
</dbReference>
<dbReference type="Proteomes" id="UP000326877">
    <property type="component" value="Unassembled WGS sequence"/>
</dbReference>
<accession>A0A5N6G3P2</accession>
<feature type="chain" id="PRO_5043207845" evidence="1">
    <location>
        <begin position="23"/>
        <end position="140"/>
    </location>
</feature>
<keyword evidence="1" id="KW-0732">Signal</keyword>
<keyword evidence="4" id="KW-1185">Reference proteome</keyword>
<evidence type="ECO:0000313" key="3">
    <source>
        <dbReference type="EMBL" id="KAF5858473.1"/>
    </source>
</evidence>
<evidence type="ECO:0000313" key="2">
    <source>
        <dbReference type="EMBL" id="KAE8390874.1"/>
    </source>
</evidence>
<dbReference type="OrthoDB" id="4338083at2759"/>
<reference evidence="3 4" key="1">
    <citation type="submission" date="2019-04" db="EMBL/GenBank/DDBJ databases">
        <title>Aspergillus burnettii sp. nov., novel species from soil in southeast Queensland.</title>
        <authorList>
            <person name="Gilchrist C.L.M."/>
            <person name="Pitt J.I."/>
            <person name="Lange L."/>
            <person name="Lacey H.J."/>
            <person name="Vuong D."/>
            <person name="Midgley D.J."/>
            <person name="Greenfield P."/>
            <person name="Bradbury M."/>
            <person name="Lacey E."/>
            <person name="Busk P.K."/>
            <person name="Pilgaard B."/>
            <person name="Chooi Y.H."/>
            <person name="Piggott A.M."/>
        </authorList>
    </citation>
    <scope>NUCLEOTIDE SEQUENCE [LARGE SCALE GENOMIC DNA]</scope>
    <source>
        <strain evidence="3 4">FRR 5400</strain>
    </source>
</reference>